<dbReference type="AlphaFoldDB" id="M0CZR1"/>
<dbReference type="Proteomes" id="UP000011626">
    <property type="component" value="Unassembled WGS sequence"/>
</dbReference>
<comment type="caution">
    <text evidence="1">The sequence shown here is derived from an EMBL/GenBank/DDBJ whole genome shotgun (WGS) entry which is preliminary data.</text>
</comment>
<gene>
    <name evidence="1" type="ORF">C475_04840</name>
</gene>
<evidence type="ECO:0000313" key="1">
    <source>
        <dbReference type="EMBL" id="ELZ28103.1"/>
    </source>
</evidence>
<name>M0CZR1_9EURY</name>
<dbReference type="RefSeq" id="WP_006882640.1">
    <property type="nucleotide sequence ID" value="NZ_AOIU01000011.1"/>
</dbReference>
<evidence type="ECO:0000313" key="2">
    <source>
        <dbReference type="Proteomes" id="UP000011626"/>
    </source>
</evidence>
<keyword evidence="2" id="KW-1185">Reference proteome</keyword>
<organism evidence="1 2">
    <name type="scientific">Halosimplex carlsbadense 2-9-1</name>
    <dbReference type="NCBI Taxonomy" id="797114"/>
    <lineage>
        <taxon>Archaea</taxon>
        <taxon>Methanobacteriati</taxon>
        <taxon>Methanobacteriota</taxon>
        <taxon>Stenosarchaea group</taxon>
        <taxon>Halobacteria</taxon>
        <taxon>Halobacteriales</taxon>
        <taxon>Haloarculaceae</taxon>
        <taxon>Halosimplex</taxon>
    </lineage>
</organism>
<dbReference type="EMBL" id="AOIU01000011">
    <property type="protein sequence ID" value="ELZ28103.1"/>
    <property type="molecule type" value="Genomic_DNA"/>
</dbReference>
<accession>M0CZR1</accession>
<proteinExistence type="predicted"/>
<protein>
    <submittedName>
        <fullName evidence="1">Uncharacterized protein</fullName>
    </submittedName>
</protein>
<sequence length="229" mass="25135">MDEFLYAYYVLDEEPSAALASDMLEFVSGHAETTIEAGTADEVDPAELLDNSITFDLGGVEYHLSLDSATLPQFDGVPAMEIQVYGTHFQERYAGSPDAREHTERLINLLRDTYLSLRDHGHEIRCVHAFGPSDVASLLDGRVTVPDAQVSGNAFDAVYWLHILPPYLVEIVGADRLHEAPAWLVEKLADGSVMLVVDDRPDRGGAEGTDLFSDVVAHLGIDDEAYMPD</sequence>
<reference evidence="1 2" key="1">
    <citation type="journal article" date="2014" name="PLoS Genet.">
        <title>Phylogenetically driven sequencing of extremely halophilic archaea reveals strategies for static and dynamic osmo-response.</title>
        <authorList>
            <person name="Becker E.A."/>
            <person name="Seitzer P.M."/>
            <person name="Tritt A."/>
            <person name="Larsen D."/>
            <person name="Krusor M."/>
            <person name="Yao A.I."/>
            <person name="Wu D."/>
            <person name="Madern D."/>
            <person name="Eisen J.A."/>
            <person name="Darling A.E."/>
            <person name="Facciotti M.T."/>
        </authorList>
    </citation>
    <scope>NUCLEOTIDE SEQUENCE [LARGE SCALE GENOMIC DNA]</scope>
    <source>
        <strain evidence="1 2">2-9-1</strain>
    </source>
</reference>